<protein>
    <submittedName>
        <fullName evidence="3">Uncharacterized protein YndB with AHSA1/START domain</fullName>
    </submittedName>
</protein>
<dbReference type="Gene3D" id="3.30.530.20">
    <property type="match status" value="1"/>
</dbReference>
<sequence length="202" mass="22033">MLDIIDQINRTMTDLGPSKQVRLARTYDTTPEDLWDACTDPRRLSRWFEPVGGELREGGRYRLDGSGTTGTIEECVAPTRLRITWEYGDDTSVVEVTITGTEDGAALELTHTVPDNEHWRTYGPGATGVGWETSFLAVGFFLSGDDRATPAELEKLLSTPEGAEYIRRAASAWGDAHTTAGTDPATARTVADRVAGFYTGAE</sequence>
<comment type="similarity">
    <text evidence="1">Belongs to the AHA1 family.</text>
</comment>
<dbReference type="SUPFAM" id="SSF55961">
    <property type="entry name" value="Bet v1-like"/>
    <property type="match status" value="1"/>
</dbReference>
<evidence type="ECO:0000259" key="2">
    <source>
        <dbReference type="Pfam" id="PF08327"/>
    </source>
</evidence>
<proteinExistence type="inferred from homology"/>
<feature type="domain" description="Activator of Hsp90 ATPase homologue 1/2-like C-terminal" evidence="2">
    <location>
        <begin position="28"/>
        <end position="134"/>
    </location>
</feature>
<evidence type="ECO:0000313" key="3">
    <source>
        <dbReference type="EMBL" id="TDP32826.1"/>
    </source>
</evidence>
<evidence type="ECO:0000256" key="1">
    <source>
        <dbReference type="ARBA" id="ARBA00006817"/>
    </source>
</evidence>
<evidence type="ECO:0000313" key="4">
    <source>
        <dbReference type="Proteomes" id="UP000295087"/>
    </source>
</evidence>
<dbReference type="RefSeq" id="WP_067490105.1">
    <property type="nucleotide sequence ID" value="NZ_JBHXPO010000003.1"/>
</dbReference>
<reference evidence="3 4" key="1">
    <citation type="submission" date="2019-03" db="EMBL/GenBank/DDBJ databases">
        <title>Genomic Encyclopedia of Type Strains, Phase IV (KMG-IV): sequencing the most valuable type-strain genomes for metagenomic binning, comparative biology and taxonomic classification.</title>
        <authorList>
            <person name="Goeker M."/>
        </authorList>
    </citation>
    <scope>NUCLEOTIDE SEQUENCE [LARGE SCALE GENOMIC DNA]</scope>
    <source>
        <strain evidence="3 4">DSM 44496</strain>
    </source>
</reference>
<dbReference type="EMBL" id="SNXK01000005">
    <property type="protein sequence ID" value="TDP32826.1"/>
    <property type="molecule type" value="Genomic_DNA"/>
</dbReference>
<dbReference type="Pfam" id="PF08327">
    <property type="entry name" value="AHSA1"/>
    <property type="match status" value="1"/>
</dbReference>
<keyword evidence="4" id="KW-1185">Reference proteome</keyword>
<dbReference type="InterPro" id="IPR013538">
    <property type="entry name" value="ASHA1/2-like_C"/>
</dbReference>
<dbReference type="CDD" id="cd08899">
    <property type="entry name" value="SRPBCC_CalC_Aha1-like_6"/>
    <property type="match status" value="1"/>
</dbReference>
<dbReference type="AlphaFoldDB" id="A0A4R6P692"/>
<comment type="caution">
    <text evidence="3">The sequence shown here is derived from an EMBL/GenBank/DDBJ whole genome shotgun (WGS) entry which is preliminary data.</text>
</comment>
<gene>
    <name evidence="3" type="ORF">DFR75_10564</name>
</gene>
<dbReference type="InterPro" id="IPR023393">
    <property type="entry name" value="START-like_dom_sf"/>
</dbReference>
<organism evidence="3 4">
    <name type="scientific">Nocardia ignorata</name>
    <dbReference type="NCBI Taxonomy" id="145285"/>
    <lineage>
        <taxon>Bacteria</taxon>
        <taxon>Bacillati</taxon>
        <taxon>Actinomycetota</taxon>
        <taxon>Actinomycetes</taxon>
        <taxon>Mycobacteriales</taxon>
        <taxon>Nocardiaceae</taxon>
        <taxon>Nocardia</taxon>
    </lineage>
</organism>
<name>A0A4R6P692_NOCIG</name>
<dbReference type="Proteomes" id="UP000295087">
    <property type="component" value="Unassembled WGS sequence"/>
</dbReference>
<accession>A0A4R6P692</accession>